<dbReference type="EMBL" id="CAVNYO010000071">
    <property type="protein sequence ID" value="CAK5264786.1"/>
    <property type="molecule type" value="Genomic_DNA"/>
</dbReference>
<evidence type="ECO:0000256" key="1">
    <source>
        <dbReference type="SAM" id="MobiDB-lite"/>
    </source>
</evidence>
<sequence>SPKSPKQDGLLGLGPCSLGLELMGLCHARFLNDGLQLSCILHLHLHLQSESESHQQSPLEPASRDSRRSRLCPNDRRV</sequence>
<name>A0AAD2GWD4_9AGAR</name>
<keyword evidence="3" id="KW-1185">Reference proteome</keyword>
<feature type="non-terminal residue" evidence="2">
    <location>
        <position position="1"/>
    </location>
</feature>
<proteinExistence type="predicted"/>
<reference evidence="2" key="1">
    <citation type="submission" date="2023-11" db="EMBL/GenBank/DDBJ databases">
        <authorList>
            <person name="De Vega J J."/>
            <person name="De Vega J J."/>
        </authorList>
    </citation>
    <scope>NUCLEOTIDE SEQUENCE</scope>
</reference>
<protein>
    <submittedName>
        <fullName evidence="2">Uncharacterized protein</fullName>
    </submittedName>
</protein>
<feature type="compositionally biased region" description="Basic and acidic residues" evidence="1">
    <location>
        <begin position="62"/>
        <end position="78"/>
    </location>
</feature>
<evidence type="ECO:0000313" key="3">
    <source>
        <dbReference type="Proteomes" id="UP001295794"/>
    </source>
</evidence>
<organism evidence="2 3">
    <name type="scientific">Mycena citricolor</name>
    <dbReference type="NCBI Taxonomy" id="2018698"/>
    <lineage>
        <taxon>Eukaryota</taxon>
        <taxon>Fungi</taxon>
        <taxon>Dikarya</taxon>
        <taxon>Basidiomycota</taxon>
        <taxon>Agaricomycotina</taxon>
        <taxon>Agaricomycetes</taxon>
        <taxon>Agaricomycetidae</taxon>
        <taxon>Agaricales</taxon>
        <taxon>Marasmiineae</taxon>
        <taxon>Mycenaceae</taxon>
        <taxon>Mycena</taxon>
    </lineage>
</organism>
<comment type="caution">
    <text evidence="2">The sequence shown here is derived from an EMBL/GenBank/DDBJ whole genome shotgun (WGS) entry which is preliminary data.</text>
</comment>
<dbReference type="Proteomes" id="UP001295794">
    <property type="component" value="Unassembled WGS sequence"/>
</dbReference>
<dbReference type="AlphaFoldDB" id="A0AAD2GWD4"/>
<feature type="region of interest" description="Disordered" evidence="1">
    <location>
        <begin position="50"/>
        <end position="78"/>
    </location>
</feature>
<gene>
    <name evidence="2" type="ORF">MYCIT1_LOCUS5263</name>
</gene>
<accession>A0AAD2GWD4</accession>
<evidence type="ECO:0000313" key="2">
    <source>
        <dbReference type="EMBL" id="CAK5264786.1"/>
    </source>
</evidence>